<keyword evidence="1" id="KW-0472">Membrane</keyword>
<accession>A0A9P0IX98</accession>
<feature type="transmembrane region" description="Helical" evidence="1">
    <location>
        <begin position="109"/>
        <end position="130"/>
    </location>
</feature>
<evidence type="ECO:0000256" key="1">
    <source>
        <dbReference type="SAM" id="Phobius"/>
    </source>
</evidence>
<gene>
    <name evidence="2" type="ORF">APHIGO_LOCUS4764</name>
</gene>
<reference evidence="2" key="1">
    <citation type="submission" date="2022-02" db="EMBL/GenBank/DDBJ databases">
        <authorList>
            <person name="King R."/>
        </authorList>
    </citation>
    <scope>NUCLEOTIDE SEQUENCE</scope>
</reference>
<reference evidence="2" key="2">
    <citation type="submission" date="2022-10" db="EMBL/GenBank/DDBJ databases">
        <authorList>
            <consortium name="ENA_rothamsted_submissions"/>
            <consortium name="culmorum"/>
            <person name="King R."/>
        </authorList>
    </citation>
    <scope>NUCLEOTIDE SEQUENCE</scope>
</reference>
<dbReference type="AlphaFoldDB" id="A0A9P0IX98"/>
<keyword evidence="1" id="KW-0812">Transmembrane</keyword>
<name>A0A9P0IX98_APHGO</name>
<organism evidence="2 3">
    <name type="scientific">Aphis gossypii</name>
    <name type="common">Cotton aphid</name>
    <dbReference type="NCBI Taxonomy" id="80765"/>
    <lineage>
        <taxon>Eukaryota</taxon>
        <taxon>Metazoa</taxon>
        <taxon>Ecdysozoa</taxon>
        <taxon>Arthropoda</taxon>
        <taxon>Hexapoda</taxon>
        <taxon>Insecta</taxon>
        <taxon>Pterygota</taxon>
        <taxon>Neoptera</taxon>
        <taxon>Paraneoptera</taxon>
        <taxon>Hemiptera</taxon>
        <taxon>Sternorrhyncha</taxon>
        <taxon>Aphidomorpha</taxon>
        <taxon>Aphidoidea</taxon>
        <taxon>Aphididae</taxon>
        <taxon>Aphidini</taxon>
        <taxon>Aphis</taxon>
        <taxon>Aphis</taxon>
    </lineage>
</organism>
<feature type="transmembrane region" description="Helical" evidence="1">
    <location>
        <begin position="6"/>
        <end position="26"/>
    </location>
</feature>
<evidence type="ECO:0000313" key="2">
    <source>
        <dbReference type="EMBL" id="CAH1722400.1"/>
    </source>
</evidence>
<keyword evidence="1" id="KW-1133">Transmembrane helix</keyword>
<sequence length="154" mass="18310">MDLNFLTFWIIYHQVMVYGQIIYVPVSVDTMIKNLPQQIDDDHCVKVLIKRRKIHQTSYLHGIVSKKLNRKPIISTVAIHQHEINRLSKHLKCTENRNKFKIIFISKQYCMLFYKYIFFFPLCIFSFRLLNNSLQIINKNKTSTTVTIDSTLIV</sequence>
<dbReference type="EMBL" id="OU899035">
    <property type="protein sequence ID" value="CAH1722400.1"/>
    <property type="molecule type" value="Genomic_DNA"/>
</dbReference>
<dbReference type="Proteomes" id="UP001154329">
    <property type="component" value="Chromosome 2"/>
</dbReference>
<evidence type="ECO:0000313" key="3">
    <source>
        <dbReference type="Proteomes" id="UP001154329"/>
    </source>
</evidence>
<proteinExistence type="predicted"/>
<protein>
    <submittedName>
        <fullName evidence="2">Uncharacterized protein</fullName>
    </submittedName>
</protein>
<keyword evidence="3" id="KW-1185">Reference proteome</keyword>